<feature type="region of interest" description="Disordered" evidence="8">
    <location>
        <begin position="167"/>
        <end position="203"/>
    </location>
</feature>
<evidence type="ECO:0000256" key="4">
    <source>
        <dbReference type="ARBA" id="ARBA00023002"/>
    </source>
</evidence>
<keyword evidence="5" id="KW-1015">Disulfide bond</keyword>
<evidence type="ECO:0000256" key="2">
    <source>
        <dbReference type="ARBA" id="ARBA00022630"/>
    </source>
</evidence>
<dbReference type="GO" id="GO:0050660">
    <property type="term" value="F:flavin adenine dinucleotide binding"/>
    <property type="evidence" value="ECO:0007669"/>
    <property type="project" value="TreeGrafter"/>
</dbReference>
<reference evidence="10" key="1">
    <citation type="journal article" date="2019" name="MBio">
        <title>Virus Genomes from Deep Sea Sediments Expand the Ocean Megavirome and Support Independent Origins of Viral Gigantism.</title>
        <authorList>
            <person name="Backstrom D."/>
            <person name="Yutin N."/>
            <person name="Jorgensen S.L."/>
            <person name="Dharamshi J."/>
            <person name="Homa F."/>
            <person name="Zaremba-Niedwiedzka K."/>
            <person name="Spang A."/>
            <person name="Wolf Y.I."/>
            <person name="Koonin E.V."/>
            <person name="Ettema T.J."/>
        </authorList>
    </citation>
    <scope>NUCLEOTIDE SEQUENCE</scope>
</reference>
<evidence type="ECO:0000256" key="6">
    <source>
        <dbReference type="ARBA" id="ARBA00048864"/>
    </source>
</evidence>
<dbReference type="GO" id="GO:0016971">
    <property type="term" value="F:flavin-dependent sulfhydryl oxidase activity"/>
    <property type="evidence" value="ECO:0007669"/>
    <property type="project" value="InterPro"/>
</dbReference>
<dbReference type="PANTHER" id="PTHR12645">
    <property type="entry name" value="ALR/ERV"/>
    <property type="match status" value="1"/>
</dbReference>
<evidence type="ECO:0000256" key="3">
    <source>
        <dbReference type="ARBA" id="ARBA00022827"/>
    </source>
</evidence>
<evidence type="ECO:0000256" key="1">
    <source>
        <dbReference type="ARBA" id="ARBA00001974"/>
    </source>
</evidence>
<evidence type="ECO:0000256" key="7">
    <source>
        <dbReference type="RuleBase" id="RU371123"/>
    </source>
</evidence>
<dbReference type="Gene3D" id="1.20.120.310">
    <property type="entry name" value="ERV/ALR sulfhydryl oxidase domain"/>
    <property type="match status" value="1"/>
</dbReference>
<dbReference type="EMBL" id="MK500354">
    <property type="protein sequence ID" value="QBK87493.1"/>
    <property type="molecule type" value="Genomic_DNA"/>
</dbReference>
<feature type="compositionally biased region" description="Polar residues" evidence="8">
    <location>
        <begin position="167"/>
        <end position="181"/>
    </location>
</feature>
<evidence type="ECO:0000256" key="5">
    <source>
        <dbReference type="ARBA" id="ARBA00023157"/>
    </source>
</evidence>
<protein>
    <recommendedName>
        <fullName evidence="7">Sulfhydryl oxidase</fullName>
        <ecNumber evidence="7">1.8.3.2</ecNumber>
    </recommendedName>
</protein>
<dbReference type="PROSITE" id="PS51324">
    <property type="entry name" value="ERV_ALR"/>
    <property type="match status" value="1"/>
</dbReference>
<dbReference type="Pfam" id="PF04777">
    <property type="entry name" value="Evr1_Alr"/>
    <property type="match status" value="1"/>
</dbReference>
<evidence type="ECO:0000256" key="8">
    <source>
        <dbReference type="SAM" id="MobiDB-lite"/>
    </source>
</evidence>
<dbReference type="PANTHER" id="PTHR12645:SF0">
    <property type="entry name" value="FAD-LINKED SULFHYDRYL OXIDASE ALR"/>
    <property type="match status" value="1"/>
</dbReference>
<dbReference type="InterPro" id="IPR036774">
    <property type="entry name" value="ERV/ALR_sulphydryl_oxid_sf"/>
</dbReference>
<dbReference type="EC" id="1.8.3.2" evidence="7"/>
<gene>
    <name evidence="10" type="ORF">LCMAC201_04030</name>
</gene>
<keyword evidence="4 7" id="KW-0560">Oxidoreductase</keyword>
<organism evidence="10">
    <name type="scientific">Marseillevirus LCMAC201</name>
    <dbReference type="NCBI Taxonomy" id="2506605"/>
    <lineage>
        <taxon>Viruses</taxon>
        <taxon>Varidnaviria</taxon>
        <taxon>Bamfordvirae</taxon>
        <taxon>Nucleocytoviricota</taxon>
        <taxon>Megaviricetes</taxon>
        <taxon>Pimascovirales</taxon>
        <taxon>Pimascovirales incertae sedis</taxon>
        <taxon>Marseilleviridae</taxon>
    </lineage>
</organism>
<evidence type="ECO:0000259" key="9">
    <source>
        <dbReference type="PROSITE" id="PS51324"/>
    </source>
</evidence>
<comment type="catalytic activity">
    <reaction evidence="6 7">
        <text>2 R'C(R)SH + O2 = R'C(R)S-S(R)CR' + H2O2</text>
        <dbReference type="Rhea" id="RHEA:17357"/>
        <dbReference type="ChEBI" id="CHEBI:15379"/>
        <dbReference type="ChEBI" id="CHEBI:16240"/>
        <dbReference type="ChEBI" id="CHEBI:16520"/>
        <dbReference type="ChEBI" id="CHEBI:17412"/>
        <dbReference type="EC" id="1.8.3.2"/>
    </reaction>
</comment>
<name>A0A481YW45_9VIRU</name>
<sequence length="226" mass="25304">MSLSNSYWGESIWRTLYTIAYTYPEDPADEMQRYTNTLYETIGHLLPCEECKKHYFSFLEQHPVQQATTRSTLLSWVNSLHNSVNQKLELPTELLSVRIAAMDIHNPTIPTTVQVPTVQAPTVQVPTVQAPTVQVPTVQAPKKSRRTGVSYSMKKVAVVDSTRTVGANGSATYPTTHQSSPLDLEHDFNPEPTQPHRQKTTVSYGMRRSRNIAERIGGCAGCSQKK</sequence>
<keyword evidence="2 7" id="KW-0285">Flavoprotein</keyword>
<comment type="cofactor">
    <cofactor evidence="1 7">
        <name>FAD</name>
        <dbReference type="ChEBI" id="CHEBI:57692"/>
    </cofactor>
</comment>
<evidence type="ECO:0000313" key="10">
    <source>
        <dbReference type="EMBL" id="QBK87493.1"/>
    </source>
</evidence>
<dbReference type="InterPro" id="IPR017905">
    <property type="entry name" value="ERV/ALR_sulphydryl_oxidase"/>
</dbReference>
<dbReference type="SUPFAM" id="SSF69000">
    <property type="entry name" value="FAD-dependent thiol oxidase"/>
    <property type="match status" value="1"/>
</dbReference>
<feature type="domain" description="ERV/ALR sulfhydryl oxidase" evidence="9">
    <location>
        <begin position="1"/>
        <end position="105"/>
    </location>
</feature>
<keyword evidence="3 7" id="KW-0274">FAD</keyword>
<dbReference type="InterPro" id="IPR039799">
    <property type="entry name" value="ALR/ERV"/>
</dbReference>
<proteinExistence type="predicted"/>
<accession>A0A481YW45</accession>